<keyword evidence="2" id="KW-0812">Transmembrane</keyword>
<dbReference type="PANTHER" id="PTHR37305:SF1">
    <property type="entry name" value="MEMBRANE PROTEIN"/>
    <property type="match status" value="1"/>
</dbReference>
<evidence type="ECO:0000256" key="1">
    <source>
        <dbReference type="SAM" id="MobiDB-lite"/>
    </source>
</evidence>
<dbReference type="Proteomes" id="UP000219612">
    <property type="component" value="Unassembled WGS sequence"/>
</dbReference>
<name>A0A285F110_9ACTN</name>
<feature type="transmembrane region" description="Helical" evidence="2">
    <location>
        <begin position="237"/>
        <end position="258"/>
    </location>
</feature>
<sequence length="336" mass="36412">MSLYKAETRRLFKRRFTKLFLLGAVAVLAAVAIGIFFSNQKVGPEQIAAAKADAQAQLERDAQQTEKDKASCEAAKGTPQAGNWPPDCEQLTPPSQENYNYEWYMPPTFILRESFPDMATTLAALLALAAFIIGASFVGAEWSSGGMMNLLLWRPQRLKVLGTKLLTLLLSFTVITVVASAIWTGVFYLIAEARGSTDSMTSGVWQSFAIMELRGLALVLVAGAVGFGLASLGRHTAMALGVTIGAVIVFQFGLGVVLELAKVKFVQAYLIPAWITAWMNKEVTIQDYNSCDFSSVNGCQPAELTLTWPMAAALLGGVFVVVTTAAMWTMRSRDIT</sequence>
<dbReference type="GO" id="GO:0140359">
    <property type="term" value="F:ABC-type transporter activity"/>
    <property type="evidence" value="ECO:0007669"/>
    <property type="project" value="InterPro"/>
</dbReference>
<dbReference type="Pfam" id="PF12679">
    <property type="entry name" value="ABC2_membrane_2"/>
    <property type="match status" value="1"/>
</dbReference>
<evidence type="ECO:0000256" key="2">
    <source>
        <dbReference type="SAM" id="Phobius"/>
    </source>
</evidence>
<gene>
    <name evidence="3" type="ORF">SAMN05421748_101307</name>
</gene>
<accession>A0A285F110</accession>
<feature type="transmembrane region" description="Helical" evidence="2">
    <location>
        <begin position="20"/>
        <end position="37"/>
    </location>
</feature>
<feature type="transmembrane region" description="Helical" evidence="2">
    <location>
        <begin position="165"/>
        <end position="191"/>
    </location>
</feature>
<dbReference type="OrthoDB" id="3352119at2"/>
<feature type="transmembrane region" description="Helical" evidence="2">
    <location>
        <begin position="122"/>
        <end position="144"/>
    </location>
</feature>
<feature type="transmembrane region" description="Helical" evidence="2">
    <location>
        <begin position="211"/>
        <end position="230"/>
    </location>
</feature>
<dbReference type="RefSeq" id="WP_097317631.1">
    <property type="nucleotide sequence ID" value="NZ_OBDY01000001.1"/>
</dbReference>
<organism evidence="3 4">
    <name type="scientific">Paractinoplanes atraurantiacus</name>
    <dbReference type="NCBI Taxonomy" id="1036182"/>
    <lineage>
        <taxon>Bacteria</taxon>
        <taxon>Bacillati</taxon>
        <taxon>Actinomycetota</taxon>
        <taxon>Actinomycetes</taxon>
        <taxon>Micromonosporales</taxon>
        <taxon>Micromonosporaceae</taxon>
        <taxon>Paractinoplanes</taxon>
    </lineage>
</organism>
<feature type="compositionally biased region" description="Basic and acidic residues" evidence="1">
    <location>
        <begin position="62"/>
        <end position="71"/>
    </location>
</feature>
<keyword evidence="2" id="KW-1133">Transmembrane helix</keyword>
<keyword evidence="2" id="KW-0472">Membrane</keyword>
<evidence type="ECO:0000313" key="3">
    <source>
        <dbReference type="EMBL" id="SNY04743.1"/>
    </source>
</evidence>
<protein>
    <submittedName>
        <fullName evidence="3">ABC-type transport system involved in multi-copper enzyme maturation, permease component</fullName>
    </submittedName>
</protein>
<keyword evidence="4" id="KW-1185">Reference proteome</keyword>
<dbReference type="EMBL" id="OBDY01000001">
    <property type="protein sequence ID" value="SNY04743.1"/>
    <property type="molecule type" value="Genomic_DNA"/>
</dbReference>
<evidence type="ECO:0000313" key="4">
    <source>
        <dbReference type="Proteomes" id="UP000219612"/>
    </source>
</evidence>
<proteinExistence type="predicted"/>
<feature type="region of interest" description="Disordered" evidence="1">
    <location>
        <begin position="62"/>
        <end position="88"/>
    </location>
</feature>
<dbReference type="AlphaFoldDB" id="A0A285F110"/>
<reference evidence="3 4" key="1">
    <citation type="submission" date="2017-09" db="EMBL/GenBank/DDBJ databases">
        <authorList>
            <person name="Ehlers B."/>
            <person name="Leendertz F.H."/>
        </authorList>
    </citation>
    <scope>NUCLEOTIDE SEQUENCE [LARGE SCALE GENOMIC DNA]</scope>
    <source>
        <strain evidence="3 4">CGMCC 4.6857</strain>
    </source>
</reference>
<dbReference type="GO" id="GO:0005886">
    <property type="term" value="C:plasma membrane"/>
    <property type="evidence" value="ECO:0007669"/>
    <property type="project" value="UniProtKB-SubCell"/>
</dbReference>
<feature type="transmembrane region" description="Helical" evidence="2">
    <location>
        <begin position="310"/>
        <end position="330"/>
    </location>
</feature>
<dbReference type="PANTHER" id="PTHR37305">
    <property type="entry name" value="INTEGRAL MEMBRANE PROTEIN-RELATED"/>
    <property type="match status" value="1"/>
</dbReference>